<organism evidence="1 2">
    <name type="scientific">Methanothrix soehngenii (strain ATCC 5969 / DSM 3671 / JCM 10134 / NBRC 103675 / OCM 69 / GP-6)</name>
    <name type="common">Methanosaeta concilii</name>
    <dbReference type="NCBI Taxonomy" id="990316"/>
    <lineage>
        <taxon>Archaea</taxon>
        <taxon>Methanobacteriati</taxon>
        <taxon>Methanobacteriota</taxon>
        <taxon>Stenosarchaea group</taxon>
        <taxon>Methanomicrobia</taxon>
        <taxon>Methanotrichales</taxon>
        <taxon>Methanotrichaceae</taxon>
        <taxon>Methanothrix</taxon>
    </lineage>
</organism>
<protein>
    <submittedName>
        <fullName evidence="1">Uncharacterized protein</fullName>
    </submittedName>
</protein>
<reference evidence="1 2" key="1">
    <citation type="journal article" date="2011" name="J. Bacteriol.">
        <title>Complete genome sequence of Methanosaeta concilii, a specialist in aceticlastic methanogenesis.</title>
        <authorList>
            <person name="Barber R.D."/>
            <person name="Zhang L."/>
            <person name="Harnack M."/>
            <person name="Olson M.V."/>
            <person name="Kaul R."/>
            <person name="Ingram-Smith C."/>
            <person name="Smith K.S."/>
        </authorList>
    </citation>
    <scope>NUCLEOTIDE SEQUENCE [LARGE SCALE GENOMIC DNA]</scope>
    <source>
        <strain evidence="2">ATCC 5969 / DSM 3671 / JCM 10134 / NBRC 103675 / OCM 69 / GP-6</strain>
    </source>
</reference>
<proteinExistence type="predicted"/>
<dbReference type="Proteomes" id="UP000007807">
    <property type="component" value="Chromosome"/>
</dbReference>
<dbReference type="AlphaFoldDB" id="F4BVN0"/>
<evidence type="ECO:0000313" key="2">
    <source>
        <dbReference type="Proteomes" id="UP000007807"/>
    </source>
</evidence>
<gene>
    <name evidence="1" type="ordered locus">MCON_3405</name>
</gene>
<name>F4BVN0_METSG</name>
<evidence type="ECO:0000313" key="1">
    <source>
        <dbReference type="EMBL" id="AEB69643.1"/>
    </source>
</evidence>
<dbReference type="EMBL" id="CP002565">
    <property type="protein sequence ID" value="AEB69643.1"/>
    <property type="molecule type" value="Genomic_DNA"/>
</dbReference>
<sequence>MAKQISFNSLFIGIGSAIKRRIRLAWEVSGFQFPFHRDRLCNATSKRIGHWEPQAFQFPFHRDRLCNSMPSRIASSLVCFNSLFIGIGSAINEAIVLSKTFVKSFNSLFIGIGSAILRGSSGFLRQVHRFNSLFIGIGSAI</sequence>
<keyword evidence="2" id="KW-1185">Reference proteome</keyword>
<dbReference type="HOGENOM" id="CLU_1821008_0_0_2"/>
<dbReference type="KEGG" id="mcj:MCON_3405"/>
<dbReference type="InParanoid" id="F4BVN0"/>
<accession>F4BVN0</accession>